<keyword evidence="4 10" id="KW-0547">Nucleotide-binding</keyword>
<evidence type="ECO:0000256" key="2">
    <source>
        <dbReference type="ARBA" id="ARBA00012838"/>
    </source>
</evidence>
<feature type="domain" description="Methionyl/Leucyl tRNA synthetase" evidence="11">
    <location>
        <begin position="47"/>
        <end position="415"/>
    </location>
</feature>
<dbReference type="PANTHER" id="PTHR43326">
    <property type="entry name" value="METHIONYL-TRNA SYNTHETASE"/>
    <property type="match status" value="1"/>
</dbReference>
<dbReference type="InterPro" id="IPR014758">
    <property type="entry name" value="Met-tRNA_synth"/>
</dbReference>
<dbReference type="EMBL" id="QEAO01000019">
    <property type="protein sequence ID" value="TPX33610.1"/>
    <property type="molecule type" value="Genomic_DNA"/>
</dbReference>
<evidence type="ECO:0000259" key="12">
    <source>
        <dbReference type="Pfam" id="PF19303"/>
    </source>
</evidence>
<evidence type="ECO:0000256" key="3">
    <source>
        <dbReference type="ARBA" id="ARBA00022598"/>
    </source>
</evidence>
<dbReference type="STRING" id="1806994.A0A507BW70"/>
<dbReference type="SUPFAM" id="SSF47323">
    <property type="entry name" value="Anticodon-binding domain of a subclass of class I aminoacyl-tRNA synthetases"/>
    <property type="match status" value="1"/>
</dbReference>
<dbReference type="EC" id="6.1.1.10" evidence="2"/>
<evidence type="ECO:0000259" key="11">
    <source>
        <dbReference type="Pfam" id="PF09334"/>
    </source>
</evidence>
<dbReference type="FunFam" id="2.170.220.10:FF:000002">
    <property type="entry name" value="Methionine--tRNA ligase"/>
    <property type="match status" value="1"/>
</dbReference>
<evidence type="ECO:0000256" key="4">
    <source>
        <dbReference type="ARBA" id="ARBA00022741"/>
    </source>
</evidence>
<organism evidence="13 14">
    <name type="scientific">Synchytrium microbalum</name>
    <dbReference type="NCBI Taxonomy" id="1806994"/>
    <lineage>
        <taxon>Eukaryota</taxon>
        <taxon>Fungi</taxon>
        <taxon>Fungi incertae sedis</taxon>
        <taxon>Chytridiomycota</taxon>
        <taxon>Chytridiomycota incertae sedis</taxon>
        <taxon>Chytridiomycetes</taxon>
        <taxon>Synchytriales</taxon>
        <taxon>Synchytriaceae</taxon>
        <taxon>Synchytrium</taxon>
    </lineage>
</organism>
<name>A0A507BW70_9FUNG</name>
<dbReference type="Gene3D" id="1.10.730.10">
    <property type="entry name" value="Isoleucyl-tRNA Synthetase, Domain 1"/>
    <property type="match status" value="1"/>
</dbReference>
<dbReference type="GO" id="GO:0005524">
    <property type="term" value="F:ATP binding"/>
    <property type="evidence" value="ECO:0007669"/>
    <property type="project" value="UniProtKB-KW"/>
</dbReference>
<keyword evidence="14" id="KW-1185">Reference proteome</keyword>
<dbReference type="InterPro" id="IPR041872">
    <property type="entry name" value="Anticodon_Met"/>
</dbReference>
<dbReference type="OrthoDB" id="24670at2759"/>
<dbReference type="GO" id="GO:0004825">
    <property type="term" value="F:methionine-tRNA ligase activity"/>
    <property type="evidence" value="ECO:0007669"/>
    <property type="project" value="UniProtKB-EC"/>
</dbReference>
<evidence type="ECO:0000256" key="10">
    <source>
        <dbReference type="RuleBase" id="RU363039"/>
    </source>
</evidence>
<dbReference type="Pfam" id="PF09334">
    <property type="entry name" value="tRNA-synt_1g"/>
    <property type="match status" value="1"/>
</dbReference>
<dbReference type="PRINTS" id="PR01041">
    <property type="entry name" value="TRNASYNTHMET"/>
</dbReference>
<accession>A0A507BW70</accession>
<sequence>MHHAQATKLMPICNRCLQYGLHSRAFRVLSRKSFRLTDLLSSRKPAYVSSPIFYVNSVPHIGHLYSMLFADVMKRFYELQGRPVIFSTGTDEHGLKIQQSAKKAKKPPSVFCDEISSSFVSLAKKANVSYTDFIRTTEPRHYKAVDALWTRLCDAGFIYKGHHEGWYSISDETFYPPSQVADETQPDGSVVKIARDSGQRVEWTREENYKFKLGSMRNQLLEWLQNNPTAIVPQQKWEEVIEHIKSLTETPDSDLSISRLKSRVDWGIPVPNDPDHVIYVWLDALTNYLTVTGYPWTESVSKKDYWPAECHIIGKDIIKFHAIYWPAFLMAAGLPPPNKIIVHAHWLMGRFKMSKSRGNVVDPVKLLDEFGVDAVRYFLIRDGGMNHDAEFSMQSIKTRKVNDLADQLGNFAMRCTASSIIADGVVPQLPHPFAIPSFNRELREFGSKTPVYFALQQLYDLKSSLTFLTKNTFKAAVTHSVRKGQLGQYLETVSRLIVQGNKYWQDSEPWKMDQNSNEFKTCVYVSLEICRLVGIALQPVIPDASGALLDGMGVGKTRRRWKELVFSRKEGGRRLGEMKPIFPKT</sequence>
<evidence type="ECO:0000256" key="8">
    <source>
        <dbReference type="ARBA" id="ARBA00026124"/>
    </source>
</evidence>
<dbReference type="RefSeq" id="XP_031024552.1">
    <property type="nucleotide sequence ID" value="XM_031169511.1"/>
</dbReference>
<evidence type="ECO:0000313" key="13">
    <source>
        <dbReference type="EMBL" id="TPX33610.1"/>
    </source>
</evidence>
<dbReference type="GeneID" id="42004808"/>
<dbReference type="InterPro" id="IPR014729">
    <property type="entry name" value="Rossmann-like_a/b/a_fold"/>
</dbReference>
<dbReference type="Gene3D" id="3.40.50.620">
    <property type="entry name" value="HUPs"/>
    <property type="match status" value="1"/>
</dbReference>
<dbReference type="InterPro" id="IPR015413">
    <property type="entry name" value="Methionyl/Leucyl_tRNA_Synth"/>
</dbReference>
<proteinExistence type="inferred from homology"/>
<evidence type="ECO:0000256" key="9">
    <source>
        <dbReference type="ARBA" id="ARBA00030904"/>
    </source>
</evidence>
<dbReference type="AlphaFoldDB" id="A0A507BW70"/>
<dbReference type="InterPro" id="IPR023457">
    <property type="entry name" value="Met-tRNA_synth_2"/>
</dbReference>
<dbReference type="GO" id="GO:0006431">
    <property type="term" value="P:methionyl-tRNA aminoacylation"/>
    <property type="evidence" value="ECO:0007669"/>
    <property type="project" value="InterPro"/>
</dbReference>
<comment type="caution">
    <text evidence="13">The sequence shown here is derived from an EMBL/GenBank/DDBJ whole genome shotgun (WGS) entry which is preliminary data.</text>
</comment>
<keyword evidence="5 10" id="KW-0067">ATP-binding</keyword>
<evidence type="ECO:0000313" key="14">
    <source>
        <dbReference type="Proteomes" id="UP000319731"/>
    </source>
</evidence>
<keyword evidence="6 10" id="KW-0648">Protein biosynthesis</keyword>
<evidence type="ECO:0000256" key="5">
    <source>
        <dbReference type="ARBA" id="ARBA00022840"/>
    </source>
</evidence>
<dbReference type="NCBIfam" id="TIGR00398">
    <property type="entry name" value="metG"/>
    <property type="match status" value="1"/>
</dbReference>
<dbReference type="Gene3D" id="2.170.220.10">
    <property type="match status" value="1"/>
</dbReference>
<dbReference type="PANTHER" id="PTHR43326:SF1">
    <property type="entry name" value="METHIONINE--TRNA LIGASE, MITOCHONDRIAL"/>
    <property type="match status" value="1"/>
</dbReference>
<feature type="domain" description="Methionyl-tRNA synthetase anticodon-binding" evidence="12">
    <location>
        <begin position="494"/>
        <end position="563"/>
    </location>
</feature>
<evidence type="ECO:0000256" key="7">
    <source>
        <dbReference type="ARBA" id="ARBA00023146"/>
    </source>
</evidence>
<dbReference type="CDD" id="cd00814">
    <property type="entry name" value="MetRS_core"/>
    <property type="match status" value="1"/>
</dbReference>
<evidence type="ECO:0000256" key="1">
    <source>
        <dbReference type="ARBA" id="ARBA00005594"/>
    </source>
</evidence>
<gene>
    <name evidence="13" type="ORF">SmJEL517_g03583</name>
</gene>
<dbReference type="InterPro" id="IPR009080">
    <property type="entry name" value="tRNAsynth_Ia_anticodon-bd"/>
</dbReference>
<evidence type="ECO:0000256" key="6">
    <source>
        <dbReference type="ARBA" id="ARBA00022917"/>
    </source>
</evidence>
<keyword evidence="7 10" id="KW-0030">Aminoacyl-tRNA synthetase</keyword>
<dbReference type="InterPro" id="IPR033911">
    <property type="entry name" value="MetRS_core"/>
</dbReference>
<reference evidence="13 14" key="1">
    <citation type="journal article" date="2019" name="Sci. Rep.">
        <title>Comparative genomics of chytrid fungi reveal insights into the obligate biotrophic and pathogenic lifestyle of Synchytrium endobioticum.</title>
        <authorList>
            <person name="van de Vossenberg B.T.L.H."/>
            <person name="Warris S."/>
            <person name="Nguyen H.D.T."/>
            <person name="van Gent-Pelzer M.P.E."/>
            <person name="Joly D.L."/>
            <person name="van de Geest H.C."/>
            <person name="Bonants P.J.M."/>
            <person name="Smith D.S."/>
            <person name="Levesque C.A."/>
            <person name="van der Lee T.A.J."/>
        </authorList>
    </citation>
    <scope>NUCLEOTIDE SEQUENCE [LARGE SCALE GENOMIC DNA]</scope>
    <source>
        <strain evidence="13 14">JEL517</strain>
    </source>
</reference>
<dbReference type="SUPFAM" id="SSF52374">
    <property type="entry name" value="Nucleotidylyl transferase"/>
    <property type="match status" value="1"/>
</dbReference>
<keyword evidence="3 10" id="KW-0436">Ligase</keyword>
<comment type="similarity">
    <text evidence="1 10">Belongs to the class-I aminoacyl-tRNA synthetase family.</text>
</comment>
<dbReference type="Pfam" id="PF19303">
    <property type="entry name" value="Anticodon_3"/>
    <property type="match status" value="1"/>
</dbReference>
<dbReference type="Proteomes" id="UP000319731">
    <property type="component" value="Unassembled WGS sequence"/>
</dbReference>
<protein>
    <recommendedName>
        <fullName evidence="8">Methionine--tRNA ligase, mitochondrial</fullName>
        <ecNumber evidence="2">6.1.1.10</ecNumber>
    </recommendedName>
    <alternativeName>
        <fullName evidence="9">Methionyl-tRNA synthetase</fullName>
    </alternativeName>
</protein>